<comment type="caution">
    <text evidence="1">The sequence shown here is derived from an EMBL/GenBank/DDBJ whole genome shotgun (WGS) entry which is preliminary data.</text>
</comment>
<keyword evidence="2" id="KW-1185">Reference proteome</keyword>
<dbReference type="Proteomes" id="UP000789366">
    <property type="component" value="Unassembled WGS sequence"/>
</dbReference>
<evidence type="ECO:0000313" key="2">
    <source>
        <dbReference type="Proteomes" id="UP000789366"/>
    </source>
</evidence>
<feature type="non-terminal residue" evidence="1">
    <location>
        <position position="1"/>
    </location>
</feature>
<feature type="non-terminal residue" evidence="1">
    <location>
        <position position="44"/>
    </location>
</feature>
<dbReference type="EMBL" id="CAJVPW010039211">
    <property type="protein sequence ID" value="CAG8743654.1"/>
    <property type="molecule type" value="Genomic_DNA"/>
</dbReference>
<protein>
    <submittedName>
        <fullName evidence="1">7754_t:CDS:1</fullName>
    </submittedName>
</protein>
<organism evidence="1 2">
    <name type="scientific">Cetraspora pellucida</name>
    <dbReference type="NCBI Taxonomy" id="1433469"/>
    <lineage>
        <taxon>Eukaryota</taxon>
        <taxon>Fungi</taxon>
        <taxon>Fungi incertae sedis</taxon>
        <taxon>Mucoromycota</taxon>
        <taxon>Glomeromycotina</taxon>
        <taxon>Glomeromycetes</taxon>
        <taxon>Diversisporales</taxon>
        <taxon>Gigasporaceae</taxon>
        <taxon>Cetraspora</taxon>
    </lineage>
</organism>
<reference evidence="1" key="1">
    <citation type="submission" date="2021-06" db="EMBL/GenBank/DDBJ databases">
        <authorList>
            <person name="Kallberg Y."/>
            <person name="Tangrot J."/>
            <person name="Rosling A."/>
        </authorList>
    </citation>
    <scope>NUCLEOTIDE SEQUENCE</scope>
    <source>
        <strain evidence="1">28 12/20/2015</strain>
    </source>
</reference>
<sequence length="44" mass="5052">QEFMNNNALVSKSFQSTITSKISSISSEIIESEFSKEYFKKSQK</sequence>
<name>A0ACA9QD29_9GLOM</name>
<proteinExistence type="predicted"/>
<evidence type="ECO:0000313" key="1">
    <source>
        <dbReference type="EMBL" id="CAG8743654.1"/>
    </source>
</evidence>
<gene>
    <name evidence="1" type="ORF">SPELUC_LOCUS13987</name>
</gene>
<accession>A0ACA9QD29</accession>